<feature type="transmembrane region" description="Helical" evidence="2">
    <location>
        <begin position="397"/>
        <end position="418"/>
    </location>
</feature>
<dbReference type="AlphaFoldDB" id="Q22BF8"/>
<evidence type="ECO:0000256" key="2">
    <source>
        <dbReference type="SAM" id="Phobius"/>
    </source>
</evidence>
<gene>
    <name evidence="3" type="ORF">TTHERM_01100540</name>
</gene>
<accession>Q22BF8</accession>
<dbReference type="PANTHER" id="PTHR11206">
    <property type="entry name" value="MULTIDRUG RESISTANCE PROTEIN"/>
    <property type="match status" value="1"/>
</dbReference>
<name>Q22BF8_TETTS</name>
<keyword evidence="4" id="KW-1185">Reference proteome</keyword>
<evidence type="ECO:0000256" key="1">
    <source>
        <dbReference type="ARBA" id="ARBA00010199"/>
    </source>
</evidence>
<dbReference type="STRING" id="312017.Q22BF8"/>
<feature type="transmembrane region" description="Helical" evidence="2">
    <location>
        <begin position="174"/>
        <end position="194"/>
    </location>
</feature>
<proteinExistence type="inferred from homology"/>
<feature type="transmembrane region" description="Helical" evidence="2">
    <location>
        <begin position="234"/>
        <end position="255"/>
    </location>
</feature>
<dbReference type="InParanoid" id="Q22BF8"/>
<comment type="similarity">
    <text evidence="1">Belongs to the multi antimicrobial extrusion (MATE) (TC 2.A.66.1) family.</text>
</comment>
<keyword evidence="2" id="KW-0472">Membrane</keyword>
<evidence type="ECO:0000313" key="4">
    <source>
        <dbReference type="Proteomes" id="UP000009168"/>
    </source>
</evidence>
<dbReference type="RefSeq" id="XP_001030309.2">
    <property type="nucleotide sequence ID" value="XM_001030309.2"/>
</dbReference>
<reference evidence="4" key="1">
    <citation type="journal article" date="2006" name="PLoS Biol.">
        <title>Macronuclear genome sequence of the ciliate Tetrahymena thermophila, a model eukaryote.</title>
        <authorList>
            <person name="Eisen J.A."/>
            <person name="Coyne R.S."/>
            <person name="Wu M."/>
            <person name="Wu D."/>
            <person name="Thiagarajan M."/>
            <person name="Wortman J.R."/>
            <person name="Badger J.H."/>
            <person name="Ren Q."/>
            <person name="Amedeo P."/>
            <person name="Jones K.M."/>
            <person name="Tallon L.J."/>
            <person name="Delcher A.L."/>
            <person name="Salzberg S.L."/>
            <person name="Silva J.C."/>
            <person name="Haas B.J."/>
            <person name="Majoros W.H."/>
            <person name="Farzad M."/>
            <person name="Carlton J.M."/>
            <person name="Smith R.K. Jr."/>
            <person name="Garg J."/>
            <person name="Pearlman R.E."/>
            <person name="Karrer K.M."/>
            <person name="Sun L."/>
            <person name="Manning G."/>
            <person name="Elde N.C."/>
            <person name="Turkewitz A.P."/>
            <person name="Asai D.J."/>
            <person name="Wilkes D.E."/>
            <person name="Wang Y."/>
            <person name="Cai H."/>
            <person name="Collins K."/>
            <person name="Stewart B.A."/>
            <person name="Lee S.R."/>
            <person name="Wilamowska K."/>
            <person name="Weinberg Z."/>
            <person name="Ruzzo W.L."/>
            <person name="Wloga D."/>
            <person name="Gaertig J."/>
            <person name="Frankel J."/>
            <person name="Tsao C.-C."/>
            <person name="Gorovsky M.A."/>
            <person name="Keeling P.J."/>
            <person name="Waller R.F."/>
            <person name="Patron N.J."/>
            <person name="Cherry J.M."/>
            <person name="Stover N.A."/>
            <person name="Krieger C.J."/>
            <person name="del Toro C."/>
            <person name="Ryder H.F."/>
            <person name="Williamson S.C."/>
            <person name="Barbeau R.A."/>
            <person name="Hamilton E.P."/>
            <person name="Orias E."/>
        </authorList>
    </citation>
    <scope>NUCLEOTIDE SEQUENCE [LARGE SCALE GENOMIC DNA]</scope>
    <source>
        <strain evidence="4">SB210</strain>
    </source>
</reference>
<feature type="transmembrane region" description="Helical" evidence="2">
    <location>
        <begin position="455"/>
        <end position="472"/>
    </location>
</feature>
<dbReference type="eggNOG" id="KOG1347">
    <property type="taxonomic scope" value="Eukaryota"/>
</dbReference>
<feature type="transmembrane region" description="Helical" evidence="2">
    <location>
        <begin position="355"/>
        <end position="377"/>
    </location>
</feature>
<dbReference type="KEGG" id="tet:TTHERM_01100540"/>
<dbReference type="HOGENOM" id="CLU_012893_17_0_1"/>
<protein>
    <submittedName>
        <fullName evidence="3">MATE efflux family protein</fullName>
    </submittedName>
</protein>
<dbReference type="EMBL" id="GG662486">
    <property type="protein sequence ID" value="EAR82646.2"/>
    <property type="molecule type" value="Genomic_DNA"/>
</dbReference>
<keyword evidence="2" id="KW-1133">Transmembrane helix</keyword>
<feature type="transmembrane region" description="Helical" evidence="2">
    <location>
        <begin position="430"/>
        <end position="449"/>
    </location>
</feature>
<dbReference type="InterPro" id="IPR002528">
    <property type="entry name" value="MATE_fam"/>
</dbReference>
<dbReference type="GO" id="GO:0016020">
    <property type="term" value="C:membrane"/>
    <property type="evidence" value="ECO:0007669"/>
    <property type="project" value="InterPro"/>
</dbReference>
<keyword evidence="2" id="KW-0812">Transmembrane</keyword>
<organism evidence="3 4">
    <name type="scientific">Tetrahymena thermophila (strain SB210)</name>
    <dbReference type="NCBI Taxonomy" id="312017"/>
    <lineage>
        <taxon>Eukaryota</taxon>
        <taxon>Sar</taxon>
        <taxon>Alveolata</taxon>
        <taxon>Ciliophora</taxon>
        <taxon>Intramacronucleata</taxon>
        <taxon>Oligohymenophorea</taxon>
        <taxon>Hymenostomatida</taxon>
        <taxon>Tetrahymenina</taxon>
        <taxon>Tetrahymenidae</taxon>
        <taxon>Tetrahymena</taxon>
    </lineage>
</organism>
<dbReference type="OrthoDB" id="422231at2759"/>
<dbReference type="GO" id="GO:0042910">
    <property type="term" value="F:xenobiotic transmembrane transporter activity"/>
    <property type="evidence" value="ECO:0007669"/>
    <property type="project" value="InterPro"/>
</dbReference>
<dbReference type="GeneID" id="7830125"/>
<feature type="transmembrane region" description="Helical" evidence="2">
    <location>
        <begin position="206"/>
        <end position="228"/>
    </location>
</feature>
<feature type="transmembrane region" description="Helical" evidence="2">
    <location>
        <begin position="276"/>
        <end position="297"/>
    </location>
</feature>
<dbReference type="NCBIfam" id="TIGR00797">
    <property type="entry name" value="matE"/>
    <property type="match status" value="1"/>
</dbReference>
<sequence>MGENNEQLEKKDQIVNVLMVDNDNRSVVSTHSKDNSEDIPEEKSLIYISSLRDFKSLLRSCIENAMAFLFDWIPNILTLYFINNNTTQLEASGFGLGLIWANSIGQSLYYGLSSGFETLAAHAHGAGNYEQVGILYQRTLYITLIMFIPIGLSLYFAEDILMLWNSDEELCRQAGLYCISALPGLFFAAIAFQFKASLNAQNIYNLQYQAVAWSIPFHWVISYLFISVFQLKVIGGGLAFSCSQFTSLYLLYYLVKQKQEYQKCYIPFDKRCMQEIIPFLKIVIPIGSLLTLEWLVYETYSILASNLPQAQFSAHIVLSNFNTIYYQLPEGFSIATSTFVGNEMGSNKPNRAKRFAKYGMIIALLNFSLTLMPIYYLKYEIIKMFSVDEEVLTILDQTFNVFIFAVISDASQVMLTGLMRAIGKEQFSSVSFIFCYVFFGIFWAYILAYVCEFEIYGILFGAIIGSSSYNILQLYQLHKSDWHSLAEFIQERIGSNESLELKEIKENLV</sequence>
<dbReference type="GO" id="GO:0015297">
    <property type="term" value="F:antiporter activity"/>
    <property type="evidence" value="ECO:0007669"/>
    <property type="project" value="InterPro"/>
</dbReference>
<dbReference type="Proteomes" id="UP000009168">
    <property type="component" value="Unassembled WGS sequence"/>
</dbReference>
<feature type="transmembrane region" description="Helical" evidence="2">
    <location>
        <begin position="140"/>
        <end position="162"/>
    </location>
</feature>
<evidence type="ECO:0000313" key="3">
    <source>
        <dbReference type="EMBL" id="EAR82646.2"/>
    </source>
</evidence>
<dbReference type="Pfam" id="PF01554">
    <property type="entry name" value="MatE"/>
    <property type="match status" value="2"/>
</dbReference>